<keyword evidence="2 4" id="KW-0863">Zinc-finger</keyword>
<dbReference type="InterPro" id="IPR001965">
    <property type="entry name" value="Znf_PHD"/>
</dbReference>
<feature type="compositionally biased region" description="Low complexity" evidence="5">
    <location>
        <begin position="368"/>
        <end position="382"/>
    </location>
</feature>
<feature type="compositionally biased region" description="Low complexity" evidence="5">
    <location>
        <begin position="637"/>
        <end position="650"/>
    </location>
</feature>
<dbReference type="GO" id="GO:0008270">
    <property type="term" value="F:zinc ion binding"/>
    <property type="evidence" value="ECO:0007669"/>
    <property type="project" value="UniProtKB-KW"/>
</dbReference>
<keyword evidence="8" id="KW-1185">Reference proteome</keyword>
<dbReference type="InterPro" id="IPR011011">
    <property type="entry name" value="Znf_FYVE_PHD"/>
</dbReference>
<feature type="compositionally biased region" description="Low complexity" evidence="5">
    <location>
        <begin position="498"/>
        <end position="510"/>
    </location>
</feature>
<feature type="compositionally biased region" description="Polar residues" evidence="5">
    <location>
        <begin position="511"/>
        <end position="521"/>
    </location>
</feature>
<feature type="compositionally biased region" description="Basic and acidic residues" evidence="5">
    <location>
        <begin position="313"/>
        <end position="324"/>
    </location>
</feature>
<reference evidence="8" key="1">
    <citation type="journal article" date="2017" name="Nat. Microbiol.">
        <title>Global analysis of biosynthetic gene clusters reveals vast potential of secondary metabolite production in Penicillium species.</title>
        <authorList>
            <person name="Nielsen J.C."/>
            <person name="Grijseels S."/>
            <person name="Prigent S."/>
            <person name="Ji B."/>
            <person name="Dainat J."/>
            <person name="Nielsen K.F."/>
            <person name="Frisvad J.C."/>
            <person name="Workman M."/>
            <person name="Nielsen J."/>
        </authorList>
    </citation>
    <scope>NUCLEOTIDE SEQUENCE [LARGE SCALE GENOMIC DNA]</scope>
    <source>
        <strain evidence="8">IBT 29525</strain>
    </source>
</reference>
<feature type="compositionally biased region" description="Polar residues" evidence="5">
    <location>
        <begin position="554"/>
        <end position="567"/>
    </location>
</feature>
<evidence type="ECO:0000259" key="6">
    <source>
        <dbReference type="PROSITE" id="PS50016"/>
    </source>
</evidence>
<dbReference type="Pfam" id="PF20826">
    <property type="entry name" value="PHD_5"/>
    <property type="match status" value="1"/>
</dbReference>
<feature type="region of interest" description="Disordered" evidence="5">
    <location>
        <begin position="1"/>
        <end position="169"/>
    </location>
</feature>
<dbReference type="Gene3D" id="3.30.40.10">
    <property type="entry name" value="Zinc/RING finger domain, C3HC4 (zinc finger)"/>
    <property type="match status" value="1"/>
</dbReference>
<feature type="domain" description="PHD-type" evidence="6">
    <location>
        <begin position="660"/>
        <end position="709"/>
    </location>
</feature>
<dbReference type="PROSITE" id="PS50016">
    <property type="entry name" value="ZF_PHD_2"/>
    <property type="match status" value="1"/>
</dbReference>
<dbReference type="SUPFAM" id="SSF57903">
    <property type="entry name" value="FYVE/PHD zinc finger"/>
    <property type="match status" value="1"/>
</dbReference>
<sequence length="837" mass="91165">MDSFMFSFSYPNGEPQTPTRTPNTFDSFHTPKLESSFFDPRVTWDTSDPYASSPELLRTPQKFGLGSSNSLKGHNGETTGYRGRSSDQTDTARRIRSVKPLPSMSEDYPRPVGSAKSAASMQTPPPTSASRRKIPEFDQPDGHTQGATPGMGGHLETPSRLLGASPRMFGNLQSSPDLFQLASLDPTGSPFFPQQRLFWDHDLDNTASEVPLPSNGTNFNARQNSAFTNAHQIPQLPTISGSIPDFGNGFGISAPPPTDAALFPAPFSTSPRLPVTKAEDPALFLSSPARRFGGPQMTPETRSLRGLRQPYHHQAEESRREELIRLQAPNGHRSDPFTAFPSESDEEDDDYTPRGIRPGLTRSMTHNGLSSSSRQLSQSGGLMASTSGIRKSPCKGRSSPAKPMRPAPLTRSSSTATGSLTRSSSVVLRIGRDGRAKAEMEPLSEASTGLTDPLTRIDLDGSTTESESDPAEFSEYPVLHRAQSSFSLYDSSRRPLSRSDSGSRPPSKGSYASTVGSSHSGRMSPWAGSSRGGGRATYRGSPDIKRTPKRHSSLLHSDSTYTRSSVASDLLPGEEDESGDAQSALRQVLKERGRGPRPATNAFGNRLSRSSHTFTHLRSSPPRLGSDFDIHPRHNASPTTLTDPDLATPSTDRHSNPSNGTRCVCRSMDNGGHLMIQCESCTHWLHTRCVGLERANLPSVYVCVFCAQTPSRQNRARTTYVPTGQAPPSPLAHKSFRLRVNGAELTIALCVKVNYEKKMGPEYNDKFEVRLEALADLQVPRDLCISPDGTQTAYTLQAYSKKGEHVTSALWIAKVGEENTIRVYSMMNSPNGLLREQ</sequence>
<accession>A0A1V6QWI7</accession>
<keyword evidence="1" id="KW-0479">Metal-binding</keyword>
<keyword evidence="3" id="KW-0862">Zinc</keyword>
<feature type="compositionally biased region" description="Polar residues" evidence="5">
    <location>
        <begin position="410"/>
        <end position="426"/>
    </location>
</feature>
<feature type="compositionally biased region" description="Polar residues" evidence="5">
    <location>
        <begin position="607"/>
        <end position="618"/>
    </location>
</feature>
<evidence type="ECO:0000256" key="2">
    <source>
        <dbReference type="ARBA" id="ARBA00022771"/>
    </source>
</evidence>
<dbReference type="InterPro" id="IPR019786">
    <property type="entry name" value="Zinc_finger_PHD-type_CS"/>
</dbReference>
<evidence type="ECO:0000313" key="8">
    <source>
        <dbReference type="Proteomes" id="UP000191612"/>
    </source>
</evidence>
<dbReference type="PROSITE" id="PS01359">
    <property type="entry name" value="ZF_PHD_1"/>
    <property type="match status" value="1"/>
</dbReference>
<organism evidence="7 8">
    <name type="scientific">Penicillium solitum</name>
    <dbReference type="NCBI Taxonomy" id="60172"/>
    <lineage>
        <taxon>Eukaryota</taxon>
        <taxon>Fungi</taxon>
        <taxon>Dikarya</taxon>
        <taxon>Ascomycota</taxon>
        <taxon>Pezizomycotina</taxon>
        <taxon>Eurotiomycetes</taxon>
        <taxon>Eurotiomycetidae</taxon>
        <taxon>Eurotiales</taxon>
        <taxon>Aspergillaceae</taxon>
        <taxon>Penicillium</taxon>
    </lineage>
</organism>
<dbReference type="AlphaFoldDB" id="A0A1V6QWI7"/>
<dbReference type="EMBL" id="MDYO01000031">
    <property type="protein sequence ID" value="OQD93551.1"/>
    <property type="molecule type" value="Genomic_DNA"/>
</dbReference>
<feature type="compositionally biased region" description="Polar residues" evidence="5">
    <location>
        <begin position="66"/>
        <end position="78"/>
    </location>
</feature>
<dbReference type="SMART" id="SM00249">
    <property type="entry name" value="PHD"/>
    <property type="match status" value="1"/>
</dbReference>
<gene>
    <name evidence="7" type="ORF">PENSOL_c031G11773</name>
</gene>
<proteinExistence type="predicted"/>
<comment type="caution">
    <text evidence="7">The sequence shown here is derived from an EMBL/GenBank/DDBJ whole genome shotgun (WGS) entry which is preliminary data.</text>
</comment>
<dbReference type="Proteomes" id="UP000191612">
    <property type="component" value="Unassembled WGS sequence"/>
</dbReference>
<dbReference type="STRING" id="60172.A0A1V6QWI7"/>
<dbReference type="InterPro" id="IPR013083">
    <property type="entry name" value="Znf_RING/FYVE/PHD"/>
</dbReference>
<evidence type="ECO:0000256" key="4">
    <source>
        <dbReference type="PROSITE-ProRule" id="PRU00146"/>
    </source>
</evidence>
<name>A0A1V6QWI7_9EURO</name>
<feature type="compositionally biased region" description="Polar residues" evidence="5">
    <location>
        <begin position="14"/>
        <end position="27"/>
    </location>
</feature>
<dbReference type="InterPro" id="IPR019787">
    <property type="entry name" value="Znf_PHD-finger"/>
</dbReference>
<feature type="compositionally biased region" description="Basic and acidic residues" evidence="5">
    <location>
        <begin position="84"/>
        <end position="93"/>
    </location>
</feature>
<protein>
    <recommendedName>
        <fullName evidence="6">PHD-type domain-containing protein</fullName>
    </recommendedName>
</protein>
<feature type="compositionally biased region" description="Basic and acidic residues" evidence="5">
    <location>
        <begin position="430"/>
        <end position="440"/>
    </location>
</feature>
<evidence type="ECO:0000313" key="7">
    <source>
        <dbReference type="EMBL" id="OQD93551.1"/>
    </source>
</evidence>
<evidence type="ECO:0000256" key="3">
    <source>
        <dbReference type="ARBA" id="ARBA00022833"/>
    </source>
</evidence>
<feature type="region of interest" description="Disordered" evidence="5">
    <location>
        <begin position="287"/>
        <end position="660"/>
    </location>
</feature>
<evidence type="ECO:0000256" key="5">
    <source>
        <dbReference type="SAM" id="MobiDB-lite"/>
    </source>
</evidence>
<evidence type="ECO:0000256" key="1">
    <source>
        <dbReference type="ARBA" id="ARBA00022723"/>
    </source>
</evidence>